<dbReference type="AlphaFoldDB" id="A0A8I0VIM9"/>
<feature type="domain" description="RNA polymerase sigma-70 region 2" evidence="8">
    <location>
        <begin position="12"/>
        <end position="80"/>
    </location>
</feature>
<gene>
    <name evidence="10" type="ORF">ITJ42_15525</name>
</gene>
<evidence type="ECO:0000256" key="3">
    <source>
        <dbReference type="ARBA" id="ARBA00023082"/>
    </source>
</evidence>
<feature type="region of interest" description="Disordered" evidence="7">
    <location>
        <begin position="78"/>
        <end position="97"/>
    </location>
</feature>
<dbReference type="Gene3D" id="1.10.1740.10">
    <property type="match status" value="1"/>
</dbReference>
<keyword evidence="3 6" id="KW-0731">Sigma factor</keyword>
<proteinExistence type="inferred from homology"/>
<organism evidence="10 11">
    <name type="scientific">Clavibacter phaseoli</name>
    <dbReference type="NCBI Taxonomy" id="1734031"/>
    <lineage>
        <taxon>Bacteria</taxon>
        <taxon>Bacillati</taxon>
        <taxon>Actinomycetota</taxon>
        <taxon>Actinomycetes</taxon>
        <taxon>Micrococcales</taxon>
        <taxon>Microbacteriaceae</taxon>
        <taxon>Clavibacter</taxon>
    </lineage>
</organism>
<comment type="caution">
    <text evidence="10">The sequence shown here is derived from an EMBL/GenBank/DDBJ whole genome shotgun (WGS) entry which is preliminary data.</text>
</comment>
<dbReference type="InterPro" id="IPR039425">
    <property type="entry name" value="RNA_pol_sigma-70-like"/>
</dbReference>
<evidence type="ECO:0000256" key="2">
    <source>
        <dbReference type="ARBA" id="ARBA00023015"/>
    </source>
</evidence>
<dbReference type="RefSeq" id="WP_194676206.1">
    <property type="nucleotide sequence ID" value="NZ_CP040787.1"/>
</dbReference>
<evidence type="ECO:0000313" key="11">
    <source>
        <dbReference type="Proteomes" id="UP000634579"/>
    </source>
</evidence>
<dbReference type="PANTHER" id="PTHR43133:SF52">
    <property type="entry name" value="ECF RNA POLYMERASE SIGMA FACTOR SIGL"/>
    <property type="match status" value="1"/>
</dbReference>
<keyword evidence="4 6" id="KW-0238">DNA-binding</keyword>
<evidence type="ECO:0000256" key="7">
    <source>
        <dbReference type="SAM" id="MobiDB-lite"/>
    </source>
</evidence>
<evidence type="ECO:0000256" key="5">
    <source>
        <dbReference type="ARBA" id="ARBA00023163"/>
    </source>
</evidence>
<keyword evidence="2 6" id="KW-0805">Transcription regulation</keyword>
<evidence type="ECO:0000259" key="8">
    <source>
        <dbReference type="Pfam" id="PF04542"/>
    </source>
</evidence>
<dbReference type="NCBIfam" id="TIGR02937">
    <property type="entry name" value="sigma70-ECF"/>
    <property type="match status" value="1"/>
</dbReference>
<dbReference type="PANTHER" id="PTHR43133">
    <property type="entry name" value="RNA POLYMERASE ECF-TYPE SIGMA FACTO"/>
    <property type="match status" value="1"/>
</dbReference>
<evidence type="ECO:0000313" key="10">
    <source>
        <dbReference type="EMBL" id="MBF4632629.1"/>
    </source>
</evidence>
<dbReference type="SUPFAM" id="SSF88946">
    <property type="entry name" value="Sigma2 domain of RNA polymerase sigma factors"/>
    <property type="match status" value="1"/>
</dbReference>
<evidence type="ECO:0000256" key="1">
    <source>
        <dbReference type="ARBA" id="ARBA00010641"/>
    </source>
</evidence>
<dbReference type="GO" id="GO:0006352">
    <property type="term" value="P:DNA-templated transcription initiation"/>
    <property type="evidence" value="ECO:0007669"/>
    <property type="project" value="InterPro"/>
</dbReference>
<dbReference type="SUPFAM" id="SSF88659">
    <property type="entry name" value="Sigma3 and sigma4 domains of RNA polymerase sigma factors"/>
    <property type="match status" value="1"/>
</dbReference>
<dbReference type="InterPro" id="IPR013324">
    <property type="entry name" value="RNA_pol_sigma_r3/r4-like"/>
</dbReference>
<accession>A0A8I0VIM9</accession>
<sequence length="169" mass="18838">MPRPVDELLAALYESHGPALRRFVQNLTRNAALTEDVVQETMVRAWQRPQVLERDADAARAWLFTVARNLVIDDARSARSRREVPAEDDDGGGGVPDRTDAVLDSILIADALASLSVEHRQIVVDAYFLGHTTPEIARRHSIPEGTARSRLHYGLRGLRLALQERGVTR</sequence>
<dbReference type="InterPro" id="IPR007630">
    <property type="entry name" value="RNA_pol_sigma70_r4"/>
</dbReference>
<dbReference type="Pfam" id="PF04545">
    <property type="entry name" value="Sigma70_r4"/>
    <property type="match status" value="1"/>
</dbReference>
<dbReference type="InterPro" id="IPR000838">
    <property type="entry name" value="RNA_pol_sigma70_ECF_CS"/>
</dbReference>
<dbReference type="EMBL" id="JADKRP010000006">
    <property type="protein sequence ID" value="MBF4632629.1"/>
    <property type="molecule type" value="Genomic_DNA"/>
</dbReference>
<dbReference type="InterPro" id="IPR007627">
    <property type="entry name" value="RNA_pol_sigma70_r2"/>
</dbReference>
<keyword evidence="5 6" id="KW-0804">Transcription</keyword>
<dbReference type="InterPro" id="IPR036388">
    <property type="entry name" value="WH-like_DNA-bd_sf"/>
</dbReference>
<dbReference type="GO" id="GO:0016987">
    <property type="term" value="F:sigma factor activity"/>
    <property type="evidence" value="ECO:0007669"/>
    <property type="project" value="UniProtKB-KW"/>
</dbReference>
<dbReference type="PROSITE" id="PS01063">
    <property type="entry name" value="SIGMA70_ECF"/>
    <property type="match status" value="1"/>
</dbReference>
<keyword evidence="11" id="KW-1185">Reference proteome</keyword>
<dbReference type="Gene3D" id="1.10.10.10">
    <property type="entry name" value="Winged helix-like DNA-binding domain superfamily/Winged helix DNA-binding domain"/>
    <property type="match status" value="1"/>
</dbReference>
<evidence type="ECO:0000256" key="4">
    <source>
        <dbReference type="ARBA" id="ARBA00023125"/>
    </source>
</evidence>
<evidence type="ECO:0000259" key="9">
    <source>
        <dbReference type="Pfam" id="PF04545"/>
    </source>
</evidence>
<dbReference type="InterPro" id="IPR014284">
    <property type="entry name" value="RNA_pol_sigma-70_dom"/>
</dbReference>
<dbReference type="Pfam" id="PF04542">
    <property type="entry name" value="Sigma70_r2"/>
    <property type="match status" value="1"/>
</dbReference>
<reference evidence="10 11" key="1">
    <citation type="submission" date="2020-10" db="EMBL/GenBank/DDBJ databases">
        <title>Draft genome sequences of plant-associated actinobacteria.</title>
        <authorList>
            <person name="Tarlachkov S.V."/>
            <person name="Starodumova I.P."/>
            <person name="Dorofeeva L.V."/>
            <person name="Prisyazhnaya N.V."/>
            <person name="Roubtsova T.V."/>
            <person name="Chizhov V.N."/>
            <person name="Nadler S.A."/>
            <person name="Subbotin S.A."/>
            <person name="Evtushenko L.I."/>
        </authorList>
    </citation>
    <scope>NUCLEOTIDE SEQUENCE [LARGE SCALE GENOMIC DNA]</scope>
    <source>
        <strain evidence="10 11">VKM Ac-2886</strain>
    </source>
</reference>
<dbReference type="Proteomes" id="UP000634579">
    <property type="component" value="Unassembled WGS sequence"/>
</dbReference>
<feature type="domain" description="RNA polymerase sigma-70 region 4" evidence="9">
    <location>
        <begin position="111"/>
        <end position="159"/>
    </location>
</feature>
<protein>
    <recommendedName>
        <fullName evidence="6">RNA polymerase sigma factor</fullName>
    </recommendedName>
</protein>
<evidence type="ECO:0000256" key="6">
    <source>
        <dbReference type="RuleBase" id="RU000716"/>
    </source>
</evidence>
<dbReference type="InterPro" id="IPR013325">
    <property type="entry name" value="RNA_pol_sigma_r2"/>
</dbReference>
<dbReference type="GO" id="GO:0003677">
    <property type="term" value="F:DNA binding"/>
    <property type="evidence" value="ECO:0007669"/>
    <property type="project" value="UniProtKB-KW"/>
</dbReference>
<comment type="similarity">
    <text evidence="1 6">Belongs to the sigma-70 factor family. ECF subfamily.</text>
</comment>
<name>A0A8I0VIM9_9MICO</name>